<dbReference type="Pfam" id="PF00144">
    <property type="entry name" value="Beta-lactamase"/>
    <property type="match status" value="1"/>
</dbReference>
<dbReference type="PANTHER" id="PTHR43283:SF11">
    <property type="entry name" value="BETA-LACTAMASE-RELATED DOMAIN-CONTAINING PROTEIN"/>
    <property type="match status" value="1"/>
</dbReference>
<organism evidence="3 4">
    <name type="scientific">Microbulbifer aggregans</name>
    <dbReference type="NCBI Taxonomy" id="1769779"/>
    <lineage>
        <taxon>Bacteria</taxon>
        <taxon>Pseudomonadati</taxon>
        <taxon>Pseudomonadota</taxon>
        <taxon>Gammaproteobacteria</taxon>
        <taxon>Cellvibrionales</taxon>
        <taxon>Microbulbiferaceae</taxon>
        <taxon>Microbulbifer</taxon>
    </lineage>
</organism>
<dbReference type="AlphaFoldDB" id="A0A1C9W4I6"/>
<dbReference type="InterPro" id="IPR050789">
    <property type="entry name" value="Diverse_Enzym_Activities"/>
</dbReference>
<dbReference type="EC" id="3.1.1.-" evidence="3"/>
<evidence type="ECO:0000256" key="1">
    <source>
        <dbReference type="ARBA" id="ARBA00022801"/>
    </source>
</evidence>
<name>A0A1C9W4I6_9GAMM</name>
<sequence>MRIGIKTAAIVKASVIRLIQDAPVSESGGQISSDANYRSGHPRYPVSLFSIASPQMLLAAALLVLPLVSTAPAVAATESERCEYPRLRVADSPESVGFSSAGLARVDELIERDVAAGFPGAALLIIKDGRIVKNSQYGFRQKFSENKALKPFKPVENSTLFDLASNTKMYATNFALQKLVSEGQLDLQAPIREYLPEFTDQQGDQIPGKNSLRVIDLLHHSAGFSPDPQYHNPRVAKALFSQDREKTLGFIPRSPLSHQPGTKTAYSDTDYMLLGLLIERITGEQLDHYVEQQIYAPLGLERTKFNPLRKGFTPDQFAATELMGNTRDGAIDFPNIRRQTLLGEVHDEKAFYSMDGVSGHAGLFSTTSDLAILLQVMLNGGGYGNTCVFSREVIQRFTSPSPLNPTFGLGWRKNANEEMQWMFGELASAAAYGHTGWTGTLTIIDPASNLGIVLLTNKKHSPLVDTGKGAYRFLGDLFATGRYGPVATSVYEALLPSEPR</sequence>
<protein>
    <submittedName>
        <fullName evidence="3">Esterase EstB</fullName>
        <ecNumber evidence="3">3.1.1.-</ecNumber>
    </submittedName>
</protein>
<evidence type="ECO:0000259" key="2">
    <source>
        <dbReference type="Pfam" id="PF00144"/>
    </source>
</evidence>
<dbReference type="KEGG" id="micc:AUP74_00585"/>
<feature type="domain" description="Beta-lactamase-related" evidence="2">
    <location>
        <begin position="106"/>
        <end position="465"/>
    </location>
</feature>
<reference evidence="4" key="1">
    <citation type="submission" date="2016-01" db="EMBL/GenBank/DDBJ databases">
        <title>Complete genome sequence of Microbulbifer sp. CCB-MM1, a halophile isolated from Matang Mangrove Forest, Perak.</title>
        <authorList>
            <person name="Moh T.H."/>
            <person name="Dinesh B."/>
            <person name="Lau N.-S."/>
            <person name="Go F."/>
            <person name="Alexander Chong S.-C."/>
        </authorList>
    </citation>
    <scope>NUCLEOTIDE SEQUENCE [LARGE SCALE GENOMIC DNA]</scope>
    <source>
        <strain evidence="4">CCB-MM1</strain>
    </source>
</reference>
<keyword evidence="4" id="KW-1185">Reference proteome</keyword>
<dbReference type="PATRIC" id="fig|1769779.3.peg.592"/>
<accession>A0A1C9W4I6</accession>
<evidence type="ECO:0000313" key="3">
    <source>
        <dbReference type="EMBL" id="AOS96055.1"/>
    </source>
</evidence>
<proteinExistence type="predicted"/>
<dbReference type="GO" id="GO:0016787">
    <property type="term" value="F:hydrolase activity"/>
    <property type="evidence" value="ECO:0007669"/>
    <property type="project" value="UniProtKB-KW"/>
</dbReference>
<dbReference type="PANTHER" id="PTHR43283">
    <property type="entry name" value="BETA-LACTAMASE-RELATED"/>
    <property type="match status" value="1"/>
</dbReference>
<dbReference type="SUPFAM" id="SSF56601">
    <property type="entry name" value="beta-lactamase/transpeptidase-like"/>
    <property type="match status" value="1"/>
</dbReference>
<dbReference type="Gene3D" id="3.40.710.10">
    <property type="entry name" value="DD-peptidase/beta-lactamase superfamily"/>
    <property type="match status" value="1"/>
</dbReference>
<dbReference type="Proteomes" id="UP000095672">
    <property type="component" value="Chromosome"/>
</dbReference>
<dbReference type="EMBL" id="CP014143">
    <property type="protein sequence ID" value="AOS96055.1"/>
    <property type="molecule type" value="Genomic_DNA"/>
</dbReference>
<dbReference type="NCBIfam" id="NF002968">
    <property type="entry name" value="PRK03642.1"/>
    <property type="match status" value="1"/>
</dbReference>
<evidence type="ECO:0000313" key="4">
    <source>
        <dbReference type="Proteomes" id="UP000095672"/>
    </source>
</evidence>
<dbReference type="InterPro" id="IPR001466">
    <property type="entry name" value="Beta-lactam-related"/>
</dbReference>
<gene>
    <name evidence="3" type="primary">estB_1</name>
    <name evidence="3" type="ORF">AUP74_00585</name>
</gene>
<dbReference type="InterPro" id="IPR012338">
    <property type="entry name" value="Beta-lactam/transpept-like"/>
</dbReference>
<keyword evidence="1 3" id="KW-0378">Hydrolase</keyword>
<dbReference type="STRING" id="1769779.AUP74_00585"/>